<feature type="transmembrane region" description="Helical" evidence="1">
    <location>
        <begin position="38"/>
        <end position="58"/>
    </location>
</feature>
<reference evidence="2" key="1">
    <citation type="submission" date="2021-07" db="EMBL/GenBank/DDBJ databases">
        <title>Draft genome sequence of carbapenem-resistant Aeromonas spp. in Japan.</title>
        <authorList>
            <person name="Maehana S."/>
            <person name="Suzuki M."/>
            <person name="Kitasato H."/>
        </authorList>
    </citation>
    <scope>NUCLEOTIDE SEQUENCE</scope>
    <source>
        <strain evidence="2">KAM351</strain>
    </source>
</reference>
<dbReference type="AlphaFoldDB" id="A0AA37CY00"/>
<comment type="caution">
    <text evidence="2">The sequence shown here is derived from an EMBL/GenBank/DDBJ whole genome shotgun (WGS) entry which is preliminary data.</text>
</comment>
<keyword evidence="1" id="KW-0812">Transmembrane</keyword>
<keyword evidence="1" id="KW-0472">Membrane</keyword>
<dbReference type="EMBL" id="BPNN01000040">
    <property type="protein sequence ID" value="GJA64124.1"/>
    <property type="molecule type" value="Genomic_DNA"/>
</dbReference>
<accession>A0AA37CY00</accession>
<evidence type="ECO:0000313" key="3">
    <source>
        <dbReference type="Proteomes" id="UP000886934"/>
    </source>
</evidence>
<organism evidence="2 3">
    <name type="scientific">Aeromonas caviae</name>
    <name type="common">Aeromonas punctata</name>
    <dbReference type="NCBI Taxonomy" id="648"/>
    <lineage>
        <taxon>Bacteria</taxon>
        <taxon>Pseudomonadati</taxon>
        <taxon>Pseudomonadota</taxon>
        <taxon>Gammaproteobacteria</taxon>
        <taxon>Aeromonadales</taxon>
        <taxon>Aeromonadaceae</taxon>
        <taxon>Aeromonas</taxon>
    </lineage>
</organism>
<evidence type="ECO:0000256" key="1">
    <source>
        <dbReference type="SAM" id="Phobius"/>
    </source>
</evidence>
<name>A0AA37CY00_AERCA</name>
<gene>
    <name evidence="2" type="ORF">KAM351_27350</name>
</gene>
<proteinExistence type="predicted"/>
<sequence length="72" mass="7827">MQMMTMTRLMRVLIDAALLLGLCLIGAGAYFTYGLGPALLLVGGLLMGLALLVVLVILKRWGDRHARDVARE</sequence>
<protein>
    <submittedName>
        <fullName evidence="2">Uncharacterized protein</fullName>
    </submittedName>
</protein>
<evidence type="ECO:0000313" key="2">
    <source>
        <dbReference type="EMBL" id="GJA64124.1"/>
    </source>
</evidence>
<dbReference type="Proteomes" id="UP000886934">
    <property type="component" value="Unassembled WGS sequence"/>
</dbReference>
<keyword evidence="1" id="KW-1133">Transmembrane helix</keyword>